<protein>
    <submittedName>
        <fullName evidence="1">Uncharacterized protein</fullName>
    </submittedName>
</protein>
<evidence type="ECO:0000313" key="2">
    <source>
        <dbReference type="Proteomes" id="UP000230731"/>
    </source>
</evidence>
<gene>
    <name evidence="1" type="ORF">COT71_04575</name>
</gene>
<dbReference type="AlphaFoldDB" id="A0A2M6WY92"/>
<dbReference type="EMBL" id="PEZP01000049">
    <property type="protein sequence ID" value="PIT97727.1"/>
    <property type="molecule type" value="Genomic_DNA"/>
</dbReference>
<dbReference type="Proteomes" id="UP000230731">
    <property type="component" value="Unassembled WGS sequence"/>
</dbReference>
<reference evidence="2" key="1">
    <citation type="submission" date="2017-09" db="EMBL/GenBank/DDBJ databases">
        <title>Depth-based differentiation of microbial function through sediment-hosted aquifers and enrichment of novel symbionts in the deep terrestrial subsurface.</title>
        <authorList>
            <person name="Probst A.J."/>
            <person name="Ladd B."/>
            <person name="Jarett J.K."/>
            <person name="Geller-Mcgrath D.E."/>
            <person name="Sieber C.M.K."/>
            <person name="Emerson J.B."/>
            <person name="Anantharaman K."/>
            <person name="Thomas B.C."/>
            <person name="Malmstrom R."/>
            <person name="Stieglmeier M."/>
            <person name="Klingl A."/>
            <person name="Woyke T."/>
            <person name="Ryan C.M."/>
            <person name="Banfield J.F."/>
        </authorList>
    </citation>
    <scope>NUCLEOTIDE SEQUENCE [LARGE SCALE GENOMIC DNA]</scope>
</reference>
<comment type="caution">
    <text evidence="1">The sequence shown here is derived from an EMBL/GenBank/DDBJ whole genome shotgun (WGS) entry which is preliminary data.</text>
</comment>
<name>A0A2M6WY92_9BACT</name>
<evidence type="ECO:0000313" key="1">
    <source>
        <dbReference type="EMBL" id="PIT97727.1"/>
    </source>
</evidence>
<proteinExistence type="predicted"/>
<accession>A0A2M6WY92</accession>
<sequence>MNTVCSFSIPRQKYNVKEADMPHIQKQFHPRVITLHDGYLQNLRRPLLAPQNHWYEQQAAVHISGLLTRASRQITDGDTEAGRHSRDEALRVLQSYRQAPSYNLSFIVQYACEILGPEEKDYLLRYSNAPPRKRGKRKRNRRRK</sequence>
<organism evidence="1 2">
    <name type="scientific">Candidatus Andersenbacteria bacterium CG10_big_fil_rev_8_21_14_0_10_54_11</name>
    <dbReference type="NCBI Taxonomy" id="1974485"/>
    <lineage>
        <taxon>Bacteria</taxon>
        <taxon>Candidatus Anderseniibacteriota</taxon>
    </lineage>
</organism>